<dbReference type="AlphaFoldDB" id="Q8NPR8"/>
<dbReference type="CDD" id="cd18793">
    <property type="entry name" value="SF2_C_SNF"/>
    <property type="match status" value="1"/>
</dbReference>
<feature type="compositionally biased region" description="Low complexity" evidence="2">
    <location>
        <begin position="317"/>
        <end position="334"/>
    </location>
</feature>
<dbReference type="GeneID" id="1019705"/>
<dbReference type="GO" id="GO:0005524">
    <property type="term" value="F:ATP binding"/>
    <property type="evidence" value="ECO:0007669"/>
    <property type="project" value="InterPro"/>
</dbReference>
<dbReference type="PATRIC" id="fig|196627.13.peg.1695"/>
<evidence type="ECO:0000259" key="3">
    <source>
        <dbReference type="PROSITE" id="PS51192"/>
    </source>
</evidence>
<evidence type="ECO:0000256" key="1">
    <source>
        <dbReference type="ARBA" id="ARBA00022801"/>
    </source>
</evidence>
<dbReference type="SMART" id="SM00487">
    <property type="entry name" value="DEXDc"/>
    <property type="match status" value="1"/>
</dbReference>
<accession>Q8NPR8</accession>
<proteinExistence type="predicted"/>
<dbReference type="InterPro" id="IPR000330">
    <property type="entry name" value="SNF2_N"/>
</dbReference>
<dbReference type="GO" id="GO:0016787">
    <property type="term" value="F:hydrolase activity"/>
    <property type="evidence" value="ECO:0007669"/>
    <property type="project" value="UniProtKB-KW"/>
</dbReference>
<feature type="compositionally biased region" description="Acidic residues" evidence="2">
    <location>
        <begin position="305"/>
        <end position="316"/>
    </location>
</feature>
<keyword evidence="1" id="KW-0378">Hydrolase</keyword>
<dbReference type="Gene3D" id="3.40.50.10810">
    <property type="entry name" value="Tandem AAA-ATPase domain"/>
    <property type="match status" value="1"/>
</dbReference>
<dbReference type="KEGG" id="cgl:Cgl1743"/>
<dbReference type="InterPro" id="IPR014001">
    <property type="entry name" value="Helicase_ATP-bd"/>
</dbReference>
<dbReference type="BioCyc" id="CORYNE:G18NG-11335-MONOMER"/>
<dbReference type="RefSeq" id="WP_011014590.1">
    <property type="nucleotide sequence ID" value="NC_003450.3"/>
</dbReference>
<feature type="domain" description="Helicase ATP-binding" evidence="3">
    <location>
        <begin position="49"/>
        <end position="209"/>
    </location>
</feature>
<dbReference type="EMBL" id="BA000036">
    <property type="protein sequence ID" value="BAB99136.1"/>
    <property type="molecule type" value="Genomic_DNA"/>
</dbReference>
<organism evidence="4 5">
    <name type="scientific">Corynebacterium glutamicum (strain ATCC 13032 / DSM 20300 / JCM 1318 / BCRC 11384 / CCUG 27702 / LMG 3730 / NBRC 12168 / NCIMB 10025 / NRRL B-2784 / 534)</name>
    <dbReference type="NCBI Taxonomy" id="196627"/>
    <lineage>
        <taxon>Bacteria</taxon>
        <taxon>Bacillati</taxon>
        <taxon>Actinomycetota</taxon>
        <taxon>Actinomycetes</taxon>
        <taxon>Mycobacteriales</taxon>
        <taxon>Corynebacteriaceae</taxon>
        <taxon>Corynebacterium</taxon>
    </lineage>
</organism>
<dbReference type="eggNOG" id="COG0553">
    <property type="taxonomic scope" value="Bacteria"/>
</dbReference>
<protein>
    <submittedName>
        <fullName evidence="4">Superfamily II DNA/RNA helicases, SNF2 family</fullName>
    </submittedName>
</protein>
<dbReference type="CDD" id="cd18013">
    <property type="entry name" value="DEXQc_bact_SNF2"/>
    <property type="match status" value="1"/>
</dbReference>
<name>Q8NPR8_CORGL</name>
<dbReference type="OrthoDB" id="9760715at2"/>
<dbReference type="PANTHER" id="PTHR45766">
    <property type="entry name" value="DNA ANNEALING HELICASE AND ENDONUCLEASE ZRANB3 FAMILY MEMBER"/>
    <property type="match status" value="1"/>
</dbReference>
<dbReference type="STRING" id="196627.cg1963"/>
<dbReference type="InterPro" id="IPR027417">
    <property type="entry name" value="P-loop_NTPase"/>
</dbReference>
<dbReference type="InterPro" id="IPR049730">
    <property type="entry name" value="SNF2/RAD54-like_C"/>
</dbReference>
<dbReference type="GO" id="GO:0031297">
    <property type="term" value="P:replication fork processing"/>
    <property type="evidence" value="ECO:0007669"/>
    <property type="project" value="TreeGrafter"/>
</dbReference>
<keyword evidence="4" id="KW-0547">Nucleotide-binding</keyword>
<dbReference type="Pfam" id="PF00176">
    <property type="entry name" value="SNF2-rel_dom"/>
    <property type="match status" value="1"/>
</dbReference>
<dbReference type="InterPro" id="IPR038718">
    <property type="entry name" value="SNF2-like_sf"/>
</dbReference>
<keyword evidence="4" id="KW-0347">Helicase</keyword>
<sequence>MTSTTQPGTTPELSADTHSEPWDVVIENTLEPFQKVVRQFIIDRPYSGIFLTMGGGKTLTTLSALTYIQPPGHILVVAPLNISRLTWPEEVRKWNIPVNAISLITNERGTKLTRAKRLKLYEETATTPPTLYYITINLLEDIVNYFGDRWPFWTVIIDESQTISDISSKRTRALFSVRPYIGRLILLTGTPSANKFDSIYAQVAVLDYGASLGDNIDVFRARWCAPDIITDKQVRRWKPANKQAEAEVYRTISHLVMSAVNTDIKLPPLHFVDHEVHMSDDEHRDYELFKKDAVLAALLDMAEENEGGEGADDTDAADSATTTPPASSQPTNPAIPAGLLQAIQQTQDTNGRAIAPVTTAELDHFDDLPVQRQEDLGTLVVISAVHAATLRMKLLQYAGGAVYVDPEDSAQSQDLDASTARDVIDATNTAMTTITSRPTMIVHLHKVRKVIEILCNPALGGEPVNIDQDETGKQVYTPTPTLVAYRFISDKEILLHYLAQAGVQGVEVFDGSPDMLSRWNAGRIPVLLLQPASAGHGLNFQHGGHRLVWYNLPDNNEHYMQANARLHRIGQKNPVTIHRIITADTYDANMPAILAGKANRQQRLIDAVRRDPV</sequence>
<accession>Q6M4N4</accession>
<gene>
    <name evidence="4" type="ordered locus">Cgl1743</name>
</gene>
<evidence type="ECO:0000313" key="4">
    <source>
        <dbReference type="EMBL" id="BAB99136.1"/>
    </source>
</evidence>
<keyword evidence="4" id="KW-0067">ATP-binding</keyword>
<feature type="region of interest" description="Disordered" evidence="2">
    <location>
        <begin position="305"/>
        <end position="334"/>
    </location>
</feature>
<dbReference type="KEGG" id="cgb:cg1963"/>
<keyword evidence="5" id="KW-1185">Reference proteome</keyword>
<dbReference type="GO" id="GO:0004386">
    <property type="term" value="F:helicase activity"/>
    <property type="evidence" value="ECO:0007669"/>
    <property type="project" value="UniProtKB-KW"/>
</dbReference>
<dbReference type="GO" id="GO:0006281">
    <property type="term" value="P:DNA repair"/>
    <property type="evidence" value="ECO:0007669"/>
    <property type="project" value="TreeGrafter"/>
</dbReference>
<dbReference type="Gene3D" id="3.40.50.300">
    <property type="entry name" value="P-loop containing nucleotide triphosphate hydrolases"/>
    <property type="match status" value="1"/>
</dbReference>
<dbReference type="PANTHER" id="PTHR45766:SF6">
    <property type="entry name" value="SWI_SNF-RELATED MATRIX-ASSOCIATED ACTIN-DEPENDENT REGULATOR OF CHROMATIN SUBFAMILY A-LIKE PROTEIN 1"/>
    <property type="match status" value="1"/>
</dbReference>
<reference evidence="5" key="1">
    <citation type="journal article" date="2003" name="Appl. Microbiol. Biotechnol.">
        <title>The Corynebacterium glutamicum genome: features and impacts on biotechnological processes.</title>
        <authorList>
            <person name="Ikeda M."/>
            <person name="Nakagawa S."/>
        </authorList>
    </citation>
    <scope>NUCLEOTIDE SEQUENCE [LARGE SCALE GENOMIC DNA]</scope>
    <source>
        <strain evidence="5">ATCC 13032 / DSM 20300 / BCRC 11384 / JCM 1318 / LMG 3730 / NCIMB 10025</strain>
    </source>
</reference>
<dbReference type="Proteomes" id="UP000000582">
    <property type="component" value="Chromosome"/>
</dbReference>
<dbReference type="PROSITE" id="PS51192">
    <property type="entry name" value="HELICASE_ATP_BIND_1"/>
    <property type="match status" value="1"/>
</dbReference>
<evidence type="ECO:0000256" key="2">
    <source>
        <dbReference type="SAM" id="MobiDB-lite"/>
    </source>
</evidence>
<evidence type="ECO:0000313" key="5">
    <source>
        <dbReference type="Proteomes" id="UP000000582"/>
    </source>
</evidence>
<dbReference type="HOGENOM" id="CLU_398363_0_0_11"/>
<dbReference type="SUPFAM" id="SSF52540">
    <property type="entry name" value="P-loop containing nucleoside triphosphate hydrolases"/>
    <property type="match status" value="2"/>
</dbReference>